<sequence length="515" mass="57904">MNPFQPGVSPDVMECRLPERPQPCAVVIFGASGDLTSRKLIPALARIYRAGDLPDNFAIVGAARTPMTTEAFREKAREWLAAAGHLDGLDWEGLARRLFYHSMDYADLEGYRGLGKALADAEAQLGLPGNRMFYLAIPPTLYEAVAVNLGEAGLAGQDTPEGWTRIVVEKPFGRDLESSRKLDRAMHQHFQEGQIFRIDHYLAKETVQNVLLFRFANAVFEPVWNRNYVDYVSILAAESLGVEHRAGYYEEAGVLRDMFQNHMMQLLSLAAMEPPSVFRAREVLDEKTKLYRSLRPFDPEKGFGHLVLGQYGPSADGSLPAYRQEPGVSPSSLTPTFAMLKAYVDNWRWQGVPFYICSGKRLAGKITRMVVQFKEVPHSIYRNVVGEHVSANRLIMEVYPNETIHLSLQAKQSGEGFCLRTASMSFDFKGGYAGPPVDSYEKVILDCMLGDHMLFWRQDGVELSWAYLTPILELCEQQVEMEKNLFLYPAGSWGPRDASMVHLNYLKDLTGNVRA</sequence>
<organism evidence="9 10">
    <name type="scientific">Fundidesulfovibrio magnetotacticus</name>
    <dbReference type="NCBI Taxonomy" id="2730080"/>
    <lineage>
        <taxon>Bacteria</taxon>
        <taxon>Pseudomonadati</taxon>
        <taxon>Thermodesulfobacteriota</taxon>
        <taxon>Desulfovibrionia</taxon>
        <taxon>Desulfovibrionales</taxon>
        <taxon>Desulfovibrionaceae</taxon>
        <taxon>Fundidesulfovibrio</taxon>
    </lineage>
</organism>
<dbReference type="PIRSF" id="PIRSF000110">
    <property type="entry name" value="G6PD"/>
    <property type="match status" value="1"/>
</dbReference>
<comment type="similarity">
    <text evidence="6">Belongs to the glucose-6-phosphate dehydrogenase family.</text>
</comment>
<feature type="binding site" evidence="6">
    <location>
        <position position="365"/>
    </location>
    <ligand>
        <name>substrate</name>
    </ligand>
</feature>
<dbReference type="GO" id="GO:0006006">
    <property type="term" value="P:glucose metabolic process"/>
    <property type="evidence" value="ECO:0007669"/>
    <property type="project" value="UniProtKB-KW"/>
</dbReference>
<feature type="binding site" evidence="6">
    <location>
        <position position="257"/>
    </location>
    <ligand>
        <name>substrate</name>
    </ligand>
</feature>
<feature type="binding site" evidence="6">
    <location>
        <position position="238"/>
    </location>
    <ligand>
        <name>substrate</name>
    </ligand>
</feature>
<dbReference type="Proteomes" id="UP000494245">
    <property type="component" value="Unassembled WGS sequence"/>
</dbReference>
<evidence type="ECO:0000313" key="10">
    <source>
        <dbReference type="Proteomes" id="UP000494245"/>
    </source>
</evidence>
<dbReference type="InterPro" id="IPR022674">
    <property type="entry name" value="G6P_DH_NAD-bd"/>
</dbReference>
<comment type="caution">
    <text evidence="6">Lacks conserved residue(s) required for the propagation of feature annotation.</text>
</comment>
<comment type="caution">
    <text evidence="9">The sequence shown here is derived from an EMBL/GenBank/DDBJ whole genome shotgun (WGS) entry which is preliminary data.</text>
</comment>
<feature type="domain" description="Glucose-6-phosphate dehydrogenase C-terminal" evidence="8">
    <location>
        <begin position="212"/>
        <end position="500"/>
    </location>
</feature>
<comment type="function">
    <text evidence="6">Catalyzes the oxidation of glucose 6-phosphate to 6-phosphogluconolactone.</text>
</comment>
<protein>
    <recommendedName>
        <fullName evidence="6">Glucose-6-phosphate 1-dehydrogenase</fullName>
        <shortName evidence="6">G6PD</shortName>
        <ecNumber evidence="6">1.1.1.49</ecNumber>
    </recommendedName>
</protein>
<dbReference type="Gene3D" id="3.40.50.720">
    <property type="entry name" value="NAD(P)-binding Rossmann-like Domain"/>
    <property type="match status" value="1"/>
</dbReference>
<dbReference type="GO" id="GO:0009051">
    <property type="term" value="P:pentose-phosphate shunt, oxidative branch"/>
    <property type="evidence" value="ECO:0007669"/>
    <property type="project" value="TreeGrafter"/>
</dbReference>
<dbReference type="UniPathway" id="UPA00115">
    <property type="reaction ID" value="UER00408"/>
</dbReference>
<evidence type="ECO:0000256" key="2">
    <source>
        <dbReference type="ARBA" id="ARBA00022526"/>
    </source>
</evidence>
<dbReference type="Pfam" id="PF00479">
    <property type="entry name" value="G6PD_N"/>
    <property type="match status" value="1"/>
</dbReference>
<accession>A0A6V8LN04</accession>
<dbReference type="GO" id="GO:0005829">
    <property type="term" value="C:cytosol"/>
    <property type="evidence" value="ECO:0007669"/>
    <property type="project" value="TreeGrafter"/>
</dbReference>
<feature type="active site" description="Proton acceptor" evidence="6">
    <location>
        <position position="262"/>
    </location>
</feature>
<reference evidence="9 10" key="1">
    <citation type="submission" date="2020-04" db="EMBL/GenBank/DDBJ databases">
        <authorList>
            <consortium name="Desulfovibrio sp. FSS-1 genome sequencing consortium"/>
            <person name="Shimoshige H."/>
            <person name="Kobayashi H."/>
            <person name="Maekawa T."/>
        </authorList>
    </citation>
    <scope>NUCLEOTIDE SEQUENCE [LARGE SCALE GENOMIC DNA]</scope>
    <source>
        <strain evidence="9 10">SIID29052-01</strain>
    </source>
</reference>
<feature type="binding site" evidence="6">
    <location>
        <position position="360"/>
    </location>
    <ligand>
        <name>substrate</name>
    </ligand>
</feature>
<evidence type="ECO:0000256" key="5">
    <source>
        <dbReference type="ARBA" id="ARBA00023277"/>
    </source>
</evidence>
<feature type="binding site" evidence="6">
    <location>
        <position position="170"/>
    </location>
    <ligand>
        <name>NADP(+)</name>
        <dbReference type="ChEBI" id="CHEBI:58349"/>
    </ligand>
</feature>
<keyword evidence="3 6" id="KW-0521">NADP</keyword>
<dbReference type="EC" id="1.1.1.49" evidence="6"/>
<dbReference type="RefSeq" id="WP_235956910.1">
    <property type="nucleotide sequence ID" value="NZ_BLTE01000007.1"/>
</dbReference>
<dbReference type="InterPro" id="IPR036291">
    <property type="entry name" value="NAD(P)-bd_dom_sf"/>
</dbReference>
<evidence type="ECO:0000256" key="6">
    <source>
        <dbReference type="HAMAP-Rule" id="MF_00966"/>
    </source>
</evidence>
<gene>
    <name evidence="6 9" type="primary">zwf</name>
    <name evidence="9" type="ORF">NNJEOMEG_01871</name>
</gene>
<feature type="binding site" evidence="6">
    <location>
        <position position="200"/>
    </location>
    <ligand>
        <name>substrate</name>
    </ligand>
</feature>
<evidence type="ECO:0000313" key="9">
    <source>
        <dbReference type="EMBL" id="GFK94033.1"/>
    </source>
</evidence>
<reference evidence="9 10" key="2">
    <citation type="submission" date="2020-05" db="EMBL/GenBank/DDBJ databases">
        <title>Draft genome sequence of Desulfovibrio sp. strainFSS-1.</title>
        <authorList>
            <person name="Shimoshige H."/>
            <person name="Kobayashi H."/>
            <person name="Maekawa T."/>
        </authorList>
    </citation>
    <scope>NUCLEOTIDE SEQUENCE [LARGE SCALE GENOMIC DNA]</scope>
    <source>
        <strain evidence="9 10">SIID29052-01</strain>
    </source>
</reference>
<dbReference type="NCBIfam" id="TIGR00871">
    <property type="entry name" value="zwf"/>
    <property type="match status" value="1"/>
</dbReference>
<feature type="domain" description="Glucose-6-phosphate dehydrogenase NAD-binding" evidence="7">
    <location>
        <begin position="27"/>
        <end position="209"/>
    </location>
</feature>
<keyword evidence="4 6" id="KW-0560">Oxidoreductase</keyword>
<dbReference type="GO" id="GO:0050661">
    <property type="term" value="F:NADP binding"/>
    <property type="evidence" value="ECO:0007669"/>
    <property type="project" value="UniProtKB-UniRule"/>
</dbReference>
<dbReference type="Gene3D" id="3.30.360.10">
    <property type="entry name" value="Dihydrodipicolinate Reductase, domain 2"/>
    <property type="match status" value="1"/>
</dbReference>
<keyword evidence="2 6" id="KW-0313">Glucose metabolism</keyword>
<keyword evidence="10" id="KW-1185">Reference proteome</keyword>
<evidence type="ECO:0000259" key="7">
    <source>
        <dbReference type="Pfam" id="PF00479"/>
    </source>
</evidence>
<dbReference type="GO" id="GO:0004345">
    <property type="term" value="F:glucose-6-phosphate dehydrogenase activity"/>
    <property type="evidence" value="ECO:0007669"/>
    <property type="project" value="UniProtKB-UniRule"/>
</dbReference>
<comment type="catalytic activity">
    <reaction evidence="6">
        <text>D-glucose 6-phosphate + NADP(+) = 6-phospho-D-glucono-1,5-lactone + NADPH + H(+)</text>
        <dbReference type="Rhea" id="RHEA:15841"/>
        <dbReference type="ChEBI" id="CHEBI:15378"/>
        <dbReference type="ChEBI" id="CHEBI:57783"/>
        <dbReference type="ChEBI" id="CHEBI:57955"/>
        <dbReference type="ChEBI" id="CHEBI:58349"/>
        <dbReference type="ChEBI" id="CHEBI:61548"/>
        <dbReference type="EC" id="1.1.1.49"/>
    </reaction>
</comment>
<dbReference type="HAMAP" id="MF_00966">
    <property type="entry name" value="G6PD"/>
    <property type="match status" value="1"/>
</dbReference>
<evidence type="ECO:0000256" key="4">
    <source>
        <dbReference type="ARBA" id="ARBA00023002"/>
    </source>
</evidence>
<keyword evidence="5 6" id="KW-0119">Carbohydrate metabolism</keyword>
<dbReference type="Pfam" id="PF02781">
    <property type="entry name" value="G6PD_C"/>
    <property type="match status" value="1"/>
</dbReference>
<dbReference type="AlphaFoldDB" id="A0A6V8LN04"/>
<feature type="binding site" evidence="6">
    <location>
        <position position="64"/>
    </location>
    <ligand>
        <name>NADP(+)</name>
        <dbReference type="ChEBI" id="CHEBI:58349"/>
    </ligand>
</feature>
<dbReference type="PANTHER" id="PTHR23429">
    <property type="entry name" value="GLUCOSE-6-PHOSPHATE 1-DEHYDROGENASE G6PD"/>
    <property type="match status" value="1"/>
</dbReference>
<evidence type="ECO:0000256" key="1">
    <source>
        <dbReference type="ARBA" id="ARBA00004937"/>
    </source>
</evidence>
<evidence type="ECO:0000256" key="3">
    <source>
        <dbReference type="ARBA" id="ARBA00022857"/>
    </source>
</evidence>
<comment type="pathway">
    <text evidence="1 6">Carbohydrate degradation; pentose phosphate pathway; D-ribulose 5-phosphate from D-glucose 6-phosphate (oxidative stage): step 1/3.</text>
</comment>
<dbReference type="PRINTS" id="PR00079">
    <property type="entry name" value="G6PDHDRGNASE"/>
</dbReference>
<dbReference type="SUPFAM" id="SSF51735">
    <property type="entry name" value="NAD(P)-binding Rossmann-fold domains"/>
    <property type="match status" value="1"/>
</dbReference>
<proteinExistence type="inferred from homology"/>
<dbReference type="InterPro" id="IPR001282">
    <property type="entry name" value="G6P_DH"/>
</dbReference>
<dbReference type="SUPFAM" id="SSF55347">
    <property type="entry name" value="Glyceraldehyde-3-phosphate dehydrogenase-like, C-terminal domain"/>
    <property type="match status" value="1"/>
</dbReference>
<name>A0A6V8LN04_9BACT</name>
<dbReference type="PANTHER" id="PTHR23429:SF0">
    <property type="entry name" value="GLUCOSE-6-PHOSPHATE 1-DEHYDROGENASE"/>
    <property type="match status" value="1"/>
</dbReference>
<dbReference type="InterPro" id="IPR022675">
    <property type="entry name" value="G6P_DH_C"/>
</dbReference>
<feature type="binding site" evidence="6">
    <location>
        <position position="204"/>
    </location>
    <ligand>
        <name>substrate</name>
    </ligand>
</feature>
<evidence type="ECO:0000259" key="8">
    <source>
        <dbReference type="Pfam" id="PF02781"/>
    </source>
</evidence>
<dbReference type="EMBL" id="BLTE01000007">
    <property type="protein sequence ID" value="GFK94033.1"/>
    <property type="molecule type" value="Genomic_DNA"/>
</dbReference>